<sequence>MTYTNYIFDPIQYENNTRLNWNTVAPKYYEDWASTYTGPFKSTIELVKLAQINQNDVVLDLACGTGAVANEVIKRIYDNHHDDHINNGAVLVGTDISRVAFQ</sequence>
<keyword evidence="2" id="KW-1185">Reference proteome</keyword>
<dbReference type="Gene3D" id="3.40.50.150">
    <property type="entry name" value="Vaccinia Virus protein VP39"/>
    <property type="match status" value="1"/>
</dbReference>
<dbReference type="KEGG" id="taa:NMY3_03486"/>
<dbReference type="GeneID" id="60423313"/>
<evidence type="ECO:0008006" key="3">
    <source>
        <dbReference type="Google" id="ProtNLM"/>
    </source>
</evidence>
<dbReference type="EMBL" id="CP012850">
    <property type="protein sequence ID" value="ALI37668.1"/>
    <property type="molecule type" value="Genomic_DNA"/>
</dbReference>
<proteinExistence type="predicted"/>
<protein>
    <recommendedName>
        <fullName evidence="3">Methyltransferase domain-containing protein</fullName>
    </recommendedName>
</protein>
<evidence type="ECO:0000313" key="1">
    <source>
        <dbReference type="EMBL" id="ALI37668.1"/>
    </source>
</evidence>
<dbReference type="OrthoDB" id="8915at2157"/>
<organism evidence="1 2">
    <name type="scientific">Candidatus Nitrosocosmicus oleophilus</name>
    <dbReference type="NCBI Taxonomy" id="1353260"/>
    <lineage>
        <taxon>Archaea</taxon>
        <taxon>Nitrososphaerota</taxon>
        <taxon>Nitrososphaeria</taxon>
        <taxon>Nitrososphaerales</taxon>
        <taxon>Nitrososphaeraceae</taxon>
        <taxon>Candidatus Nitrosocosmicus</taxon>
    </lineage>
</organism>
<dbReference type="AlphaFoldDB" id="A0A654M1P3"/>
<dbReference type="Proteomes" id="UP000058925">
    <property type="component" value="Chromosome"/>
</dbReference>
<accession>A0A654M1P3</accession>
<name>A0A654M1P3_9ARCH</name>
<dbReference type="InterPro" id="IPR029063">
    <property type="entry name" value="SAM-dependent_MTases_sf"/>
</dbReference>
<dbReference type="SUPFAM" id="SSF53335">
    <property type="entry name" value="S-adenosyl-L-methionine-dependent methyltransferases"/>
    <property type="match status" value="1"/>
</dbReference>
<gene>
    <name evidence="1" type="ORF">NMY3_03486</name>
</gene>
<reference evidence="2" key="1">
    <citation type="submission" date="2015-10" db="EMBL/GenBank/DDBJ databases">
        <title>Niche specialization of a soil ammonia-oxidizing archaeon, Candidatus Nitrosocosmicus oleophilus.</title>
        <authorList>
            <person name="Jung M.-Y."/>
            <person name="Rhee S.-K."/>
        </authorList>
    </citation>
    <scope>NUCLEOTIDE SEQUENCE [LARGE SCALE GENOMIC DNA]</scope>
    <source>
        <strain evidence="2">MY3</strain>
    </source>
</reference>
<evidence type="ECO:0000313" key="2">
    <source>
        <dbReference type="Proteomes" id="UP000058925"/>
    </source>
</evidence>
<dbReference type="RefSeq" id="WP_196816696.1">
    <property type="nucleotide sequence ID" value="NZ_CP012850.1"/>
</dbReference>